<dbReference type="SUPFAM" id="SSF53756">
    <property type="entry name" value="UDP-Glycosyltransferase/glycogen phosphorylase"/>
    <property type="match status" value="1"/>
</dbReference>
<dbReference type="OrthoDB" id="862886at2"/>
<evidence type="ECO:0000313" key="1">
    <source>
        <dbReference type="EMBL" id="AWM34914.1"/>
    </source>
</evidence>
<dbReference type="RefSeq" id="WP_109657935.1">
    <property type="nucleotide sequence ID" value="NZ_CP029145.1"/>
</dbReference>
<gene>
    <name evidence="1" type="ORF">DDQ68_20325</name>
</gene>
<dbReference type="EMBL" id="CP029145">
    <property type="protein sequence ID" value="AWM34914.1"/>
    <property type="molecule type" value="Genomic_DNA"/>
</dbReference>
<dbReference type="AlphaFoldDB" id="A0A2Z3GZV3"/>
<organism evidence="1 2">
    <name type="scientific">Hymenobacter nivis</name>
    <dbReference type="NCBI Taxonomy" id="1850093"/>
    <lineage>
        <taxon>Bacteria</taxon>
        <taxon>Pseudomonadati</taxon>
        <taxon>Bacteroidota</taxon>
        <taxon>Cytophagia</taxon>
        <taxon>Cytophagales</taxon>
        <taxon>Hymenobacteraceae</taxon>
        <taxon>Hymenobacter</taxon>
    </lineage>
</organism>
<reference evidence="2" key="1">
    <citation type="submission" date="2018-04" db="EMBL/GenBank/DDBJ databases">
        <title>Complete genome of Antarctic heterotrophic bacterium Hymenobacter nivis.</title>
        <authorList>
            <person name="Terashima M."/>
        </authorList>
    </citation>
    <scope>NUCLEOTIDE SEQUENCE [LARGE SCALE GENOMIC DNA]</scope>
    <source>
        <strain evidence="2">NBRC 111535</strain>
    </source>
</reference>
<proteinExistence type="predicted"/>
<dbReference type="Proteomes" id="UP000245999">
    <property type="component" value="Chromosome"/>
</dbReference>
<protein>
    <recommendedName>
        <fullName evidence="3">Glycosyltransferase</fullName>
    </recommendedName>
</protein>
<keyword evidence="2" id="KW-1185">Reference proteome</keyword>
<evidence type="ECO:0008006" key="3">
    <source>
        <dbReference type="Google" id="ProtNLM"/>
    </source>
</evidence>
<name>A0A2Z3GZV3_9BACT</name>
<sequence length="129" mass="13885">MGNVQTPHPYVRQCQVGLFPSWFSEAQTISIIEFFENGVPVLVSPLGDIPEMLCPPVGPPAGWLLAINLDATQQLDDPVAAMCAYVAGEALLAQHAAAALALRSTYDMAECAAHYEALFEEIVVQARTL</sequence>
<dbReference type="Gene3D" id="3.40.50.2000">
    <property type="entry name" value="Glycogen Phosphorylase B"/>
    <property type="match status" value="1"/>
</dbReference>
<dbReference type="KEGG" id="hnv:DDQ68_20325"/>
<accession>A0A2Z3GZV3</accession>
<evidence type="ECO:0000313" key="2">
    <source>
        <dbReference type="Proteomes" id="UP000245999"/>
    </source>
</evidence>